<accession>A0A075H5A1</accession>
<organism evidence="1">
    <name type="scientific">uncultured marine thaumarchaeote KM3_45_A03</name>
    <dbReference type="NCBI Taxonomy" id="1456155"/>
    <lineage>
        <taxon>Archaea</taxon>
        <taxon>Nitrososphaerota</taxon>
        <taxon>environmental samples</taxon>
    </lineage>
</organism>
<dbReference type="AlphaFoldDB" id="A0A075H5A1"/>
<reference evidence="1" key="1">
    <citation type="journal article" date="2014" name="Genome Biol. Evol.">
        <title>Pangenome evidence for extensive interdomain horizontal transfer affecting lineage core and shell genes in uncultured planktonic thaumarchaeota and euryarchaeota.</title>
        <authorList>
            <person name="Deschamps P."/>
            <person name="Zivanovic Y."/>
            <person name="Moreira D."/>
            <person name="Rodriguez-Valera F."/>
            <person name="Lopez-Garcia P."/>
        </authorList>
    </citation>
    <scope>NUCLEOTIDE SEQUENCE</scope>
</reference>
<dbReference type="EMBL" id="KF900888">
    <property type="protein sequence ID" value="AIF10340.1"/>
    <property type="molecule type" value="Genomic_DNA"/>
</dbReference>
<proteinExistence type="predicted"/>
<evidence type="ECO:0000313" key="1">
    <source>
        <dbReference type="EMBL" id="AIF10340.1"/>
    </source>
</evidence>
<sequence>MKTISKFIYLRLNLIFYMKKFTVTLLSIIFVALIACSIQSISADHLEPGQGIFVDKTETYIAETKDSKYQVYLQTILRNGDGELINVTESTATAAYIPHKLTDDIFDQLMGEKKIFTIDNIKYEKVQYTYTPSLAHRFINFYPIYSEIELNFDVTEESTAKMYEKNKDYAHWKIHFCATFNEEHGYQCIAVFQVLVPTMTLEPNDVVTQQWTILREMN</sequence>
<name>A0A075H5A1_9ARCH</name>
<protein>
    <submittedName>
        <fullName evidence="1">Uncharacterized protein</fullName>
    </submittedName>
</protein>